<organism evidence="2 3">
    <name type="scientific">Rossellomorea vietnamensis</name>
    <dbReference type="NCBI Taxonomy" id="218284"/>
    <lineage>
        <taxon>Bacteria</taxon>
        <taxon>Bacillati</taxon>
        <taxon>Bacillota</taxon>
        <taxon>Bacilli</taxon>
        <taxon>Bacillales</taxon>
        <taxon>Bacillaceae</taxon>
        <taxon>Rossellomorea</taxon>
    </lineage>
</organism>
<protein>
    <submittedName>
        <fullName evidence="2">Uncharacterized protein</fullName>
    </submittedName>
</protein>
<gene>
    <name evidence="2" type="ORF">FHE72_21470</name>
</gene>
<dbReference type="EMBL" id="CP047394">
    <property type="protein sequence ID" value="QHE63267.1"/>
    <property type="molecule type" value="Genomic_DNA"/>
</dbReference>
<reference evidence="2 3" key="1">
    <citation type="submission" date="2019-06" db="EMBL/GenBank/DDBJ databases">
        <title>An operon consisting of a P-type ATPase gene and a transcriptional regular gene given the different cadmium resistance in Bacillus vietamensis 151-6 and Bacillus marisflavi 151-25.</title>
        <authorList>
            <person name="Yu X."/>
        </authorList>
    </citation>
    <scope>NUCLEOTIDE SEQUENCE [LARGE SCALE GENOMIC DNA]</scope>
    <source>
        <strain evidence="2 3">151-6</strain>
    </source>
</reference>
<proteinExistence type="predicted"/>
<dbReference type="AlphaFoldDB" id="A0A6I6UPF6"/>
<keyword evidence="1" id="KW-0812">Transmembrane</keyword>
<keyword evidence="1" id="KW-1133">Transmembrane helix</keyword>
<keyword evidence="1" id="KW-0472">Membrane</keyword>
<dbReference type="KEGG" id="bvq:FHE72_21470"/>
<dbReference type="RefSeq" id="WP_159362946.1">
    <property type="nucleotide sequence ID" value="NZ_CP047394.1"/>
</dbReference>
<evidence type="ECO:0000256" key="1">
    <source>
        <dbReference type="SAM" id="Phobius"/>
    </source>
</evidence>
<evidence type="ECO:0000313" key="3">
    <source>
        <dbReference type="Proteomes" id="UP000465062"/>
    </source>
</evidence>
<accession>A0A6I6UPF6</accession>
<evidence type="ECO:0000313" key="2">
    <source>
        <dbReference type="EMBL" id="QHE63267.1"/>
    </source>
</evidence>
<dbReference type="Proteomes" id="UP000465062">
    <property type="component" value="Chromosome"/>
</dbReference>
<sequence length="191" mass="22403">MKKRLLYVSHFVFIAGLLILTMAAYFVLQSIRETFYQSRFDQQYEFRSLEEDGEVYPVQVFHGVKVNTFLEEKDGPDRAIILEVKDELEAKMKGFKVESDAKEMSTFTDAIQYKVMVDKKTGKESFIMTLRLTPESKQYRTYHVNENGVIKVSNFAVDQKSKMETQWIGVFLERSMDITRIFLTKRGVLYL</sequence>
<feature type="transmembrane region" description="Helical" evidence="1">
    <location>
        <begin position="6"/>
        <end position="28"/>
    </location>
</feature>
<name>A0A6I6UPF6_9BACI</name>